<evidence type="ECO:0000256" key="3">
    <source>
        <dbReference type="ARBA" id="ARBA00023136"/>
    </source>
</evidence>
<feature type="transmembrane region" description="Helical" evidence="5">
    <location>
        <begin position="341"/>
        <end position="360"/>
    </location>
</feature>
<sequence>RTGAGERALVCSVVPAWNGPTGDGSSLARSIQSSSLQSSLAIAIAIATCSVLSALGSGKKSTAPHRTGDNRCHCIHHHYSLPYGLRCRCSRPLSQRVSRRRFACSDFTTTITISTTPGLNLFRTCETTDPNMPDGTLPWVSNPVAQDILTYVQIAYPIVLICIYIITFTIRSITTARNDDHDNLEPEQLGPGGKPLPQKSKKKEPAIPNDFDFSRPRKLLFEWLSLGVLGSIGGNIAVVIIHAIVGREEHWWCGQSPTIYLVGSFMVYALLLITMIDSKPSPTLAHLVTWIAASSMEIILLGASFGLYSREHREPRVGDPRGGELQEDMTEFEITEVTLDLVRIIFLLALVGFYALFVFLQGYKLKAEAARAEERQSLLAEDHVGNGAAGGAANGYGTANGKPRGPVEAPAGWEKPKETPSRSWWEYLRAYTVFLPYIWPYKDRMLQVNFILCFVIVGAQRVIQLLVPIQAGHITDILAGVKGPVYMPWGAISLYIVFRIFQGSNGLLGAAR</sequence>
<evidence type="ECO:0000256" key="2">
    <source>
        <dbReference type="ARBA" id="ARBA00022989"/>
    </source>
</evidence>
<accession>A0A3M6WQY2</accession>
<feature type="transmembrane region" description="Helical" evidence="5">
    <location>
        <begin position="487"/>
        <end position="508"/>
    </location>
</feature>
<comment type="caution">
    <text evidence="6">The sequence shown here is derived from an EMBL/GenBank/DDBJ whole genome shotgun (WGS) entry which is preliminary data.</text>
</comment>
<dbReference type="InterPro" id="IPR036640">
    <property type="entry name" value="ABC1_TM_sf"/>
</dbReference>
<reference evidence="6 7" key="1">
    <citation type="journal article" date="2018" name="BMC Genomics">
        <title>Genomic evidence for intraspecific hybridization in a clonal and extremely halotolerant yeast.</title>
        <authorList>
            <person name="Gostincar C."/>
            <person name="Stajich J.E."/>
            <person name="Zupancic J."/>
            <person name="Zalar P."/>
            <person name="Gunde-Cimerman N."/>
        </authorList>
    </citation>
    <scope>NUCLEOTIDE SEQUENCE [LARGE SCALE GENOMIC DNA]</scope>
    <source>
        <strain evidence="6 7">EXF-6656</strain>
    </source>
</reference>
<feature type="transmembrane region" description="Helical" evidence="5">
    <location>
        <begin position="223"/>
        <end position="245"/>
    </location>
</feature>
<feature type="transmembrane region" description="Helical" evidence="5">
    <location>
        <begin position="448"/>
        <end position="467"/>
    </location>
</feature>
<feature type="non-terminal residue" evidence="6">
    <location>
        <position position="1"/>
    </location>
</feature>
<keyword evidence="2 5" id="KW-1133">Transmembrane helix</keyword>
<feature type="region of interest" description="Disordered" evidence="4">
    <location>
        <begin position="179"/>
        <end position="209"/>
    </location>
</feature>
<evidence type="ECO:0000256" key="1">
    <source>
        <dbReference type="ARBA" id="ARBA00022692"/>
    </source>
</evidence>
<dbReference type="AlphaFoldDB" id="A0A3M6WQY2"/>
<dbReference type="GO" id="GO:0016020">
    <property type="term" value="C:membrane"/>
    <property type="evidence" value="ECO:0007669"/>
    <property type="project" value="InterPro"/>
</dbReference>
<dbReference type="EMBL" id="QWIJ01000564">
    <property type="protein sequence ID" value="RMX80939.1"/>
    <property type="molecule type" value="Genomic_DNA"/>
</dbReference>
<feature type="region of interest" description="Disordered" evidence="4">
    <location>
        <begin position="395"/>
        <end position="414"/>
    </location>
</feature>
<evidence type="ECO:0000313" key="7">
    <source>
        <dbReference type="Proteomes" id="UP000281245"/>
    </source>
</evidence>
<feature type="non-terminal residue" evidence="6">
    <location>
        <position position="512"/>
    </location>
</feature>
<name>A0A3M6WQY2_HORWE</name>
<dbReference type="Gene3D" id="1.20.1560.10">
    <property type="entry name" value="ABC transporter type 1, transmembrane domain"/>
    <property type="match status" value="1"/>
</dbReference>
<proteinExistence type="predicted"/>
<gene>
    <name evidence="6" type="ORF">D0869_07182</name>
</gene>
<protein>
    <submittedName>
        <fullName evidence="6">Uncharacterized protein</fullName>
    </submittedName>
</protein>
<dbReference type="Proteomes" id="UP000281245">
    <property type="component" value="Unassembled WGS sequence"/>
</dbReference>
<dbReference type="OrthoDB" id="6500128at2759"/>
<keyword evidence="3 5" id="KW-0472">Membrane</keyword>
<evidence type="ECO:0000256" key="4">
    <source>
        <dbReference type="SAM" id="MobiDB-lite"/>
    </source>
</evidence>
<dbReference type="GO" id="GO:0005524">
    <property type="term" value="F:ATP binding"/>
    <property type="evidence" value="ECO:0007669"/>
    <property type="project" value="InterPro"/>
</dbReference>
<organism evidence="6 7">
    <name type="scientific">Hortaea werneckii</name>
    <name type="common">Black yeast</name>
    <name type="synonym">Cladosporium werneckii</name>
    <dbReference type="NCBI Taxonomy" id="91943"/>
    <lineage>
        <taxon>Eukaryota</taxon>
        <taxon>Fungi</taxon>
        <taxon>Dikarya</taxon>
        <taxon>Ascomycota</taxon>
        <taxon>Pezizomycotina</taxon>
        <taxon>Dothideomycetes</taxon>
        <taxon>Dothideomycetidae</taxon>
        <taxon>Mycosphaerellales</taxon>
        <taxon>Teratosphaeriaceae</taxon>
        <taxon>Hortaea</taxon>
    </lineage>
</organism>
<evidence type="ECO:0000313" key="6">
    <source>
        <dbReference type="EMBL" id="RMX80939.1"/>
    </source>
</evidence>
<feature type="transmembrane region" description="Helical" evidence="5">
    <location>
        <begin position="39"/>
        <end position="56"/>
    </location>
</feature>
<evidence type="ECO:0000256" key="5">
    <source>
        <dbReference type="SAM" id="Phobius"/>
    </source>
</evidence>
<keyword evidence="1 5" id="KW-0812">Transmembrane</keyword>
<feature type="transmembrane region" description="Helical" evidence="5">
    <location>
        <begin position="148"/>
        <end position="170"/>
    </location>
</feature>
<feature type="transmembrane region" description="Helical" evidence="5">
    <location>
        <begin position="257"/>
        <end position="275"/>
    </location>
</feature>
<feature type="transmembrane region" description="Helical" evidence="5">
    <location>
        <begin position="287"/>
        <end position="308"/>
    </location>
</feature>